<feature type="domain" description="CNNM transmembrane" evidence="13">
    <location>
        <begin position="1"/>
        <end position="202"/>
    </location>
</feature>
<dbReference type="Pfam" id="PF01595">
    <property type="entry name" value="CNNM"/>
    <property type="match status" value="1"/>
</dbReference>
<evidence type="ECO:0000256" key="1">
    <source>
        <dbReference type="ARBA" id="ARBA00004651"/>
    </source>
</evidence>
<dbReference type="PROSITE" id="PS51846">
    <property type="entry name" value="CNNM"/>
    <property type="match status" value="1"/>
</dbReference>
<gene>
    <name evidence="14" type="ORF">DFJ64_2504</name>
</gene>
<sequence length="441" mass="46792">MTSVLLVGLSALLVVACGVFVAAEFALVTVSRPGVERAAAQGLPGARGVHTTLKSLSTHLSSAQIGITLTNLAIGWLAEPAVARLVDGPLVRLGVPDSMVTGVSLTLAVVGVTVVTMLFGELVPKNLALAHPFAVARVVQLPQRAFTAATRPLTVGLNTVANHIVRSLGVEPQEELASARTPEELVSVLRNSAESGVLPPTTATLVERVLRFDDKRARDVLTPRTRVVWVHAADPVQRVVDLAREHGVSRFPVAGADLDDVVGVVELTDAVAVPVAERSSTPVGRLARPALFLPHTTPLDEVLWALRDHGTELCVVVDEYGGTAGIATFEDVVEEIVGEVADEHDAPQVTFRRDGDGWIVSGLLRPDEVHAKTGLRLPEAHARYETVAGFVMHVLGQVPRVGDSAEVDGLRVTVERLDGRRVDLVRIERVAVDDGEGAGDE</sequence>
<reference evidence="14 15" key="1">
    <citation type="submission" date="2018-08" db="EMBL/GenBank/DDBJ databases">
        <title>Sequencing the genomes of 1000 actinobacteria strains.</title>
        <authorList>
            <person name="Klenk H.-P."/>
        </authorList>
    </citation>
    <scope>NUCLEOTIDE SEQUENCE [LARGE SCALE GENOMIC DNA]</scope>
    <source>
        <strain evidence="14 15">DSM 22891</strain>
    </source>
</reference>
<dbReference type="GO" id="GO:0050660">
    <property type="term" value="F:flavin adenine dinucleotide binding"/>
    <property type="evidence" value="ECO:0007669"/>
    <property type="project" value="InterPro"/>
</dbReference>
<dbReference type="GO" id="GO:0005886">
    <property type="term" value="C:plasma membrane"/>
    <property type="evidence" value="ECO:0007669"/>
    <property type="project" value="UniProtKB-SubCell"/>
</dbReference>
<keyword evidence="15" id="KW-1185">Reference proteome</keyword>
<dbReference type="InterPro" id="IPR044751">
    <property type="entry name" value="Ion_transp-like_CBS"/>
</dbReference>
<organism evidence="14 15">
    <name type="scientific">Thermasporomyces composti</name>
    <dbReference type="NCBI Taxonomy" id="696763"/>
    <lineage>
        <taxon>Bacteria</taxon>
        <taxon>Bacillati</taxon>
        <taxon>Actinomycetota</taxon>
        <taxon>Actinomycetes</taxon>
        <taxon>Propionibacteriales</taxon>
        <taxon>Nocardioidaceae</taxon>
        <taxon>Thermasporomyces</taxon>
    </lineage>
</organism>
<evidence type="ECO:0000256" key="2">
    <source>
        <dbReference type="ARBA" id="ARBA00006337"/>
    </source>
</evidence>
<evidence type="ECO:0000256" key="10">
    <source>
        <dbReference type="PROSITE-ProRule" id="PRU01193"/>
    </source>
</evidence>
<keyword evidence="8 10" id="KW-0472">Membrane</keyword>
<dbReference type="Pfam" id="PF00571">
    <property type="entry name" value="CBS"/>
    <property type="match status" value="2"/>
</dbReference>
<dbReference type="Gene3D" id="3.10.580.10">
    <property type="entry name" value="CBS-domain"/>
    <property type="match status" value="1"/>
</dbReference>
<evidence type="ECO:0000313" key="14">
    <source>
        <dbReference type="EMBL" id="REF37068.1"/>
    </source>
</evidence>
<dbReference type="Proteomes" id="UP000256485">
    <property type="component" value="Unassembled WGS sequence"/>
</dbReference>
<evidence type="ECO:0000256" key="6">
    <source>
        <dbReference type="ARBA" id="ARBA00022989"/>
    </source>
</evidence>
<proteinExistence type="inferred from homology"/>
<evidence type="ECO:0000259" key="13">
    <source>
        <dbReference type="PROSITE" id="PS51846"/>
    </source>
</evidence>
<dbReference type="InterPro" id="IPR051676">
    <property type="entry name" value="UPF0053_domain"/>
</dbReference>
<dbReference type="CDD" id="cd04590">
    <property type="entry name" value="CBS_pair_CorC_HlyC_assoc"/>
    <property type="match status" value="1"/>
</dbReference>
<dbReference type="SUPFAM" id="SSF54631">
    <property type="entry name" value="CBS-domain pair"/>
    <property type="match status" value="1"/>
</dbReference>
<evidence type="ECO:0000256" key="9">
    <source>
        <dbReference type="PROSITE-ProRule" id="PRU00703"/>
    </source>
</evidence>
<keyword evidence="3" id="KW-1003">Cell membrane</keyword>
<dbReference type="InterPro" id="IPR005170">
    <property type="entry name" value="Transptr-assoc_dom"/>
</dbReference>
<evidence type="ECO:0000313" key="15">
    <source>
        <dbReference type="Proteomes" id="UP000256485"/>
    </source>
</evidence>
<evidence type="ECO:0000256" key="7">
    <source>
        <dbReference type="ARBA" id="ARBA00023122"/>
    </source>
</evidence>
<evidence type="ECO:0000259" key="12">
    <source>
        <dbReference type="PROSITE" id="PS51371"/>
    </source>
</evidence>
<dbReference type="Pfam" id="PF03471">
    <property type="entry name" value="CorC_HlyC"/>
    <property type="match status" value="1"/>
</dbReference>
<accession>A0A3D9V5N0</accession>
<evidence type="ECO:0000256" key="5">
    <source>
        <dbReference type="ARBA" id="ARBA00022737"/>
    </source>
</evidence>
<dbReference type="PROSITE" id="PS51371">
    <property type="entry name" value="CBS"/>
    <property type="match status" value="2"/>
</dbReference>
<protein>
    <submittedName>
        <fullName evidence="14">CBS domain containing-hemolysin-like protein</fullName>
    </submittedName>
</protein>
<evidence type="ECO:0000256" key="4">
    <source>
        <dbReference type="ARBA" id="ARBA00022692"/>
    </source>
</evidence>
<keyword evidence="4 10" id="KW-0812">Transmembrane</keyword>
<dbReference type="SMART" id="SM01091">
    <property type="entry name" value="CorC_HlyC"/>
    <property type="match status" value="1"/>
</dbReference>
<comment type="caution">
    <text evidence="14">The sequence shown here is derived from an EMBL/GenBank/DDBJ whole genome shotgun (WGS) entry which is preliminary data.</text>
</comment>
<dbReference type="PANTHER" id="PTHR43099:SF6">
    <property type="entry name" value="UPF0053 PROTEIN RV1842C"/>
    <property type="match status" value="1"/>
</dbReference>
<dbReference type="InterPro" id="IPR000644">
    <property type="entry name" value="CBS_dom"/>
</dbReference>
<comment type="subcellular location">
    <subcellularLocation>
        <location evidence="1">Cell membrane</location>
        <topology evidence="1">Multi-pass membrane protein</topology>
    </subcellularLocation>
</comment>
<comment type="similarity">
    <text evidence="2">Belongs to the UPF0053 family.</text>
</comment>
<dbReference type="InterPro" id="IPR016169">
    <property type="entry name" value="FAD-bd_PCMH_sub2"/>
</dbReference>
<dbReference type="InterPro" id="IPR046342">
    <property type="entry name" value="CBS_dom_sf"/>
</dbReference>
<dbReference type="InterPro" id="IPR002550">
    <property type="entry name" value="CNNM"/>
</dbReference>
<dbReference type="OrthoDB" id="110231at2"/>
<evidence type="ECO:0000256" key="11">
    <source>
        <dbReference type="SAM" id="Phobius"/>
    </source>
</evidence>
<evidence type="ECO:0000256" key="3">
    <source>
        <dbReference type="ARBA" id="ARBA00022475"/>
    </source>
</evidence>
<dbReference type="AlphaFoldDB" id="A0A3D9V5N0"/>
<dbReference type="SUPFAM" id="SSF56176">
    <property type="entry name" value="FAD-binding/transporter-associated domain-like"/>
    <property type="match status" value="1"/>
</dbReference>
<keyword evidence="5" id="KW-0677">Repeat</keyword>
<keyword evidence="7 9" id="KW-0129">CBS domain</keyword>
<dbReference type="EMBL" id="QTUC01000001">
    <property type="protein sequence ID" value="REF37068.1"/>
    <property type="molecule type" value="Genomic_DNA"/>
</dbReference>
<evidence type="ECO:0000256" key="8">
    <source>
        <dbReference type="ARBA" id="ARBA00023136"/>
    </source>
</evidence>
<feature type="transmembrane region" description="Helical" evidence="11">
    <location>
        <begin position="99"/>
        <end position="119"/>
    </location>
</feature>
<feature type="domain" description="CBS" evidence="12">
    <location>
        <begin position="221"/>
        <end position="280"/>
    </location>
</feature>
<dbReference type="RefSeq" id="WP_115850595.1">
    <property type="nucleotide sequence ID" value="NZ_QTUC01000001.1"/>
</dbReference>
<feature type="domain" description="CBS" evidence="12">
    <location>
        <begin position="286"/>
        <end position="343"/>
    </location>
</feature>
<keyword evidence="6 10" id="KW-1133">Transmembrane helix</keyword>
<dbReference type="Gene3D" id="3.30.465.10">
    <property type="match status" value="1"/>
</dbReference>
<dbReference type="InterPro" id="IPR036318">
    <property type="entry name" value="FAD-bd_PCMH-like_sf"/>
</dbReference>
<name>A0A3D9V5N0_THECX</name>
<dbReference type="SMART" id="SM00116">
    <property type="entry name" value="CBS"/>
    <property type="match status" value="2"/>
</dbReference>
<dbReference type="PANTHER" id="PTHR43099">
    <property type="entry name" value="UPF0053 PROTEIN YRKA"/>
    <property type="match status" value="1"/>
</dbReference>